<keyword evidence="1" id="KW-0479">Metal-binding</keyword>
<dbReference type="GeneID" id="87935140"/>
<evidence type="ECO:0000313" key="9">
    <source>
        <dbReference type="EMBL" id="KAK4663595.1"/>
    </source>
</evidence>
<evidence type="ECO:0000256" key="4">
    <source>
        <dbReference type="ARBA" id="ARBA00023125"/>
    </source>
</evidence>
<evidence type="ECO:0000256" key="1">
    <source>
        <dbReference type="ARBA" id="ARBA00022723"/>
    </source>
</evidence>
<accession>A0ABR0H6E4</accession>
<keyword evidence="6" id="KW-0539">Nucleus</keyword>
<keyword evidence="4" id="KW-0238">DNA-binding</keyword>
<dbReference type="PANTHER" id="PTHR36206:SF4">
    <property type="entry name" value="HYPOTHETICAL CONSERVED PROTEIN (EUROFUNG)-RELATED"/>
    <property type="match status" value="1"/>
</dbReference>
<keyword evidence="3" id="KW-0805">Transcription regulation</keyword>
<dbReference type="InterPro" id="IPR052360">
    <property type="entry name" value="Transcr_Regulatory_Proteins"/>
</dbReference>
<dbReference type="RefSeq" id="XP_062763561.1">
    <property type="nucleotide sequence ID" value="XM_062914797.1"/>
</dbReference>
<keyword evidence="10" id="KW-1185">Reference proteome</keyword>
<evidence type="ECO:0000256" key="7">
    <source>
        <dbReference type="SAM" id="MobiDB-lite"/>
    </source>
</evidence>
<evidence type="ECO:0000313" key="10">
    <source>
        <dbReference type="Proteomes" id="UP001326199"/>
    </source>
</evidence>
<sequence>MAARFVTFVLSNPTCRAQQYPLGNPDPGFRITKPPSWHRTLLGLFSSNWTRCPPLIERLGVWAGDPKIYSFSSIPDHRISIMSSSKRTGMFKVKTPWSTGDNNVPEGSGPQSFVFSLDHRPRATRASVPKASRSSLGSLFVPTHHGRDIDNGVPFRRRHVKCDEAKPACQRCLKWQGFCDGYKTAELAPPRDDKPRRLSSPSARSEKSDSGLPDNFEALQLSDQYGAGENSSQESSQNNEFDEHWETFYCDCWFSLANNLGGGWFSSRLFTQTIPQISQVEPAIRYALMAIGALACSLFPNIVPAGPSGGDGNDYHYNAALTHYGQAIRLIRLQQEPNSASTLRVAVVACILFACFEILHGSHGAAVNHISFGSLMLSGQASVGQLELEDEILQAFERMEWSAWSIGLMTGSVQVPIEINSRLSLDDMPTKFSGLGEARRWWDAIQHWTLYFSQAMAGPTYEDGDFLPGIKTMQSQCLGMLERWNDMFWPLYNPASSPRKGSSYLQATSLLLQSIVLHAYINTCGFQDHYGTEQITSQFKEMVRLSGVLLANQPVSKGCSEIFTLDSGPTCALYIAATKCLDPTVRADATALLTQYPRRDGFWDSRAALGILGQDLSSSGEYGGAIDPALQYLDQ</sequence>
<evidence type="ECO:0000256" key="5">
    <source>
        <dbReference type="ARBA" id="ARBA00023163"/>
    </source>
</evidence>
<dbReference type="EMBL" id="JAFFHB010000008">
    <property type="protein sequence ID" value="KAK4663595.1"/>
    <property type="molecule type" value="Genomic_DNA"/>
</dbReference>
<dbReference type="PANTHER" id="PTHR36206">
    <property type="entry name" value="ASPERCRYPTIN BIOSYNTHESIS CLUSTER-SPECIFIC TRANSCRIPTION REGULATOR ATNN-RELATED"/>
    <property type="match status" value="1"/>
</dbReference>
<keyword evidence="2" id="KW-0862">Zinc</keyword>
<evidence type="ECO:0000256" key="6">
    <source>
        <dbReference type="ARBA" id="ARBA00023242"/>
    </source>
</evidence>
<dbReference type="SUPFAM" id="SSF57701">
    <property type="entry name" value="Zn2/Cys6 DNA-binding domain"/>
    <property type="match status" value="1"/>
</dbReference>
<dbReference type="InterPro" id="IPR001138">
    <property type="entry name" value="Zn2Cys6_DnaBD"/>
</dbReference>
<proteinExistence type="predicted"/>
<feature type="region of interest" description="Disordered" evidence="7">
    <location>
        <begin position="189"/>
        <end position="213"/>
    </location>
</feature>
<evidence type="ECO:0000256" key="2">
    <source>
        <dbReference type="ARBA" id="ARBA00022833"/>
    </source>
</evidence>
<name>A0ABR0H6E4_9PEZI</name>
<comment type="caution">
    <text evidence="9">The sequence shown here is derived from an EMBL/GenBank/DDBJ whole genome shotgun (WGS) entry which is preliminary data.</text>
</comment>
<dbReference type="InterPro" id="IPR036864">
    <property type="entry name" value="Zn2-C6_fun-type_DNA-bd_sf"/>
</dbReference>
<protein>
    <recommendedName>
        <fullName evidence="8">Zn(2)-C6 fungal-type domain-containing protein</fullName>
    </recommendedName>
</protein>
<dbReference type="CDD" id="cd00067">
    <property type="entry name" value="GAL4"/>
    <property type="match status" value="1"/>
</dbReference>
<evidence type="ECO:0000256" key="3">
    <source>
        <dbReference type="ARBA" id="ARBA00023015"/>
    </source>
</evidence>
<feature type="domain" description="Zn(2)-C6 fungal-type" evidence="8">
    <location>
        <begin position="156"/>
        <end position="184"/>
    </location>
</feature>
<evidence type="ECO:0000259" key="8">
    <source>
        <dbReference type="Pfam" id="PF00172"/>
    </source>
</evidence>
<organism evidence="9 10">
    <name type="scientific">Podospora pseudopauciseta</name>
    <dbReference type="NCBI Taxonomy" id="2093780"/>
    <lineage>
        <taxon>Eukaryota</taxon>
        <taxon>Fungi</taxon>
        <taxon>Dikarya</taxon>
        <taxon>Ascomycota</taxon>
        <taxon>Pezizomycotina</taxon>
        <taxon>Sordariomycetes</taxon>
        <taxon>Sordariomycetidae</taxon>
        <taxon>Sordariales</taxon>
        <taxon>Podosporaceae</taxon>
        <taxon>Podospora</taxon>
    </lineage>
</organism>
<reference evidence="9 10" key="1">
    <citation type="journal article" date="2023" name="bioRxiv">
        <title>High-quality genome assemblies of four members of thePodospora anserinaspecies complex.</title>
        <authorList>
            <person name="Ament-Velasquez S.L."/>
            <person name="Vogan A.A."/>
            <person name="Wallerman O."/>
            <person name="Hartmann F."/>
            <person name="Gautier V."/>
            <person name="Silar P."/>
            <person name="Giraud T."/>
            <person name="Johannesson H."/>
        </authorList>
    </citation>
    <scope>NUCLEOTIDE SEQUENCE [LARGE SCALE GENOMIC DNA]</scope>
    <source>
        <strain evidence="9 10">CBS 411.78</strain>
    </source>
</reference>
<dbReference type="Proteomes" id="UP001326199">
    <property type="component" value="Unassembled WGS sequence"/>
</dbReference>
<gene>
    <name evidence="9" type="ORF">QC763_609780</name>
</gene>
<keyword evidence="5" id="KW-0804">Transcription</keyword>
<dbReference type="Pfam" id="PF00172">
    <property type="entry name" value="Zn_clus"/>
    <property type="match status" value="1"/>
</dbReference>